<dbReference type="Proteomes" id="UP000010116">
    <property type="component" value="Unassembled WGS sequence"/>
</dbReference>
<dbReference type="HOGENOM" id="CLU_053496_0_0_6"/>
<dbReference type="Gene3D" id="3.40.50.300">
    <property type="entry name" value="P-loop containing nucleotide triphosphate hydrolases"/>
    <property type="match status" value="1"/>
</dbReference>
<reference evidence="1 2" key="1">
    <citation type="journal article" date="2012" name="ISME J.">
        <title>Genomic insights to SAR86, an abundant and uncultivated marine bacterial lineage.</title>
        <authorList>
            <person name="Dupont C.L."/>
            <person name="Rusch D.B."/>
            <person name="Yooseph S."/>
            <person name="Lombardo M.J."/>
            <person name="Richter R.A."/>
            <person name="Valas R."/>
            <person name="Novotny M."/>
            <person name="Yee-Greenbaum J."/>
            <person name="Selengut J.D."/>
            <person name="Haft D.H."/>
            <person name="Halpern A.L."/>
            <person name="Lasken R.S."/>
            <person name="Nealson K."/>
            <person name="Friedman R."/>
            <person name="Venter J.C."/>
        </authorList>
    </citation>
    <scope>NUCLEOTIDE SEQUENCE [LARGE SCALE GENOMIC DNA]</scope>
</reference>
<dbReference type="AlphaFoldDB" id="J5KCN1"/>
<evidence type="ECO:0008006" key="3">
    <source>
        <dbReference type="Google" id="ProtNLM"/>
    </source>
</evidence>
<gene>
    <name evidence="1" type="ORF">NT02SARS_0816</name>
</gene>
<evidence type="ECO:0000313" key="2">
    <source>
        <dbReference type="Proteomes" id="UP000010116"/>
    </source>
</evidence>
<organism evidence="1 2">
    <name type="scientific">SAR86 cluster bacterium SAR86B</name>
    <dbReference type="NCBI Taxonomy" id="1123867"/>
    <lineage>
        <taxon>Bacteria</taxon>
        <taxon>Pseudomonadati</taxon>
        <taxon>Pseudomonadota</taxon>
        <taxon>Gammaproteobacteria</taxon>
        <taxon>SAR86 cluster</taxon>
    </lineage>
</organism>
<dbReference type="PANTHER" id="PTHR36451:SF1">
    <property type="entry name" value="OMEGA-HYDROXY-BETA-DIHYDROMENAQUINONE-9 SULFOTRANSFERASE STF3"/>
    <property type="match status" value="1"/>
</dbReference>
<evidence type="ECO:0000313" key="1">
    <source>
        <dbReference type="EMBL" id="EJP72848.1"/>
    </source>
</evidence>
<dbReference type="InterPro" id="IPR052736">
    <property type="entry name" value="Stf3_sulfotransferase"/>
</dbReference>
<proteinExistence type="predicted"/>
<dbReference type="SUPFAM" id="SSF52540">
    <property type="entry name" value="P-loop containing nucleoside triphosphate hydrolases"/>
    <property type="match status" value="1"/>
</dbReference>
<protein>
    <recommendedName>
        <fullName evidence="3">Sulfotransferase</fullName>
    </recommendedName>
</protein>
<dbReference type="InterPro" id="IPR027417">
    <property type="entry name" value="P-loop_NTPase"/>
</dbReference>
<name>J5KCN1_9GAMM</name>
<accession>J5KCN1</accession>
<dbReference type="Pfam" id="PF13469">
    <property type="entry name" value="Sulfotransfer_3"/>
    <property type="match status" value="1"/>
</dbReference>
<sequence length="372" mass="43661">MKHQLTKSSLLKDIEFSLEEADINEPLDILIDSVNKNNEITIYGKFAFDAQLANRLKVRAKLLSYIKNKSLPKIADPIFVTGLPRSGTTYLFNLLALNTNYRSPKFWEIMNPFPLAKNKSTIHYRRLKMDVQMNIVERIIPHLKTMHKIRGNSPEECEQIATMNAKSFAYICMADIPEYTEYLKHTSFDDVFKWHKRFLQMLETQHRPSNWLLKDPSHIAHIPEVLAAYPNAKIINIHRDPTDAIGSFCSLTKNIRSAVTKQIDERRIGETVLDFWSHNLNKGIQDRALLNDNQIADIDFRDFIKNPINQISKAYEKLELKIDDNFYQQMQTYIAQDKRTKKAKHHYDLSDFKISKEKLRKQFSDYMLKFNF</sequence>
<dbReference type="PANTHER" id="PTHR36451">
    <property type="entry name" value="PAPS-DEPENDENT SULFOTRANSFERASE STF3"/>
    <property type="match status" value="1"/>
</dbReference>
<dbReference type="EMBL" id="JH611185">
    <property type="protein sequence ID" value="EJP72848.1"/>
    <property type="molecule type" value="Genomic_DNA"/>
</dbReference>